<reference evidence="1 2" key="1">
    <citation type="journal article" date="2013" name="Genome Announc.">
        <title>Complete genome sequence of Myxococcus stipitatus strain DSM 14675, a fruiting myxobacterium.</title>
        <authorList>
            <person name="Huntley S."/>
            <person name="Kneip S."/>
            <person name="Treuner-Lange A."/>
            <person name="Sogaard-Andersen L."/>
        </authorList>
    </citation>
    <scope>NUCLEOTIDE SEQUENCE [LARGE SCALE GENOMIC DNA]</scope>
    <source>
        <strain evidence="2">DSM 14675 / JCM 12634 / Mx s8</strain>
    </source>
</reference>
<accession>L7UGQ7</accession>
<keyword evidence="2" id="KW-1185">Reference proteome</keyword>
<dbReference type="AlphaFoldDB" id="L7UGQ7"/>
<dbReference type="KEGG" id="msd:MYSTI_06883"/>
<dbReference type="Pfam" id="PF11876">
    <property type="entry name" value="TsiV"/>
    <property type="match status" value="1"/>
</dbReference>
<organism evidence="1 2">
    <name type="scientific">Myxococcus stipitatus (strain DSM 14675 / JCM 12634 / Mx s8)</name>
    <dbReference type="NCBI Taxonomy" id="1278073"/>
    <lineage>
        <taxon>Bacteria</taxon>
        <taxon>Pseudomonadati</taxon>
        <taxon>Myxococcota</taxon>
        <taxon>Myxococcia</taxon>
        <taxon>Myxococcales</taxon>
        <taxon>Cystobacterineae</taxon>
        <taxon>Myxococcaceae</taxon>
        <taxon>Myxococcus</taxon>
    </lineage>
</organism>
<dbReference type="eggNOG" id="ENOG502ZBAB">
    <property type="taxonomic scope" value="Bacteria"/>
</dbReference>
<gene>
    <name evidence="1" type="ordered locus">MYSTI_06883</name>
</gene>
<sequence>MTKPRGPGVDVLEDNPAATVTRCALGLTLYLDEPLVWAGEGAVALLNRYLKLAPVERLAWYTTSTLSEWRRFTPRVAEDVLRSLAVPWSEVRVRHLFTFRLVDDLGAPGLGFIYKEMESSRGRKGFLQILLPEEHDPAQLLQVAKEIGERWPVLCGVGGYVGTWNEWVKSTAFWSLYRSSHRYLGLDIQDPDSMAWSVSEGLPGCNWLTLVGARLAQTLELDVPALQSHPWRKGVQVHALRGATLIQAGEAPTLGDVNALEYPSAYAEAARVLEPYFVKAPTEYWGGFQEEQKTRPWLHRLAHVEELG</sequence>
<name>L7UGQ7_MYXSD</name>
<dbReference type="PATRIC" id="fig|1278073.3.peg.6989"/>
<dbReference type="EMBL" id="CP004025">
    <property type="protein sequence ID" value="AGC48156.1"/>
    <property type="molecule type" value="Genomic_DNA"/>
</dbReference>
<proteinExistence type="predicted"/>
<dbReference type="InterPro" id="IPR021815">
    <property type="entry name" value="TsiV"/>
</dbReference>
<dbReference type="Proteomes" id="UP000011131">
    <property type="component" value="Chromosome"/>
</dbReference>
<protein>
    <recommendedName>
        <fullName evidence="3">DUF3396 domain-containing protein</fullName>
    </recommendedName>
</protein>
<dbReference type="STRING" id="1278073.MYSTI_06883"/>
<dbReference type="HOGENOM" id="CLU_899618_0_0_7"/>
<dbReference type="OrthoDB" id="9179973at2"/>
<evidence type="ECO:0000313" key="2">
    <source>
        <dbReference type="Proteomes" id="UP000011131"/>
    </source>
</evidence>
<evidence type="ECO:0000313" key="1">
    <source>
        <dbReference type="EMBL" id="AGC48156.1"/>
    </source>
</evidence>
<dbReference type="RefSeq" id="WP_015352410.1">
    <property type="nucleotide sequence ID" value="NC_020126.1"/>
</dbReference>
<evidence type="ECO:0008006" key="3">
    <source>
        <dbReference type="Google" id="ProtNLM"/>
    </source>
</evidence>